<organism evidence="1 2">
    <name type="scientific">Brassica cretica</name>
    <name type="common">Mustard</name>
    <dbReference type="NCBI Taxonomy" id="69181"/>
    <lineage>
        <taxon>Eukaryota</taxon>
        <taxon>Viridiplantae</taxon>
        <taxon>Streptophyta</taxon>
        <taxon>Embryophyta</taxon>
        <taxon>Tracheophyta</taxon>
        <taxon>Spermatophyta</taxon>
        <taxon>Magnoliopsida</taxon>
        <taxon>eudicotyledons</taxon>
        <taxon>Gunneridae</taxon>
        <taxon>Pentapetalae</taxon>
        <taxon>rosids</taxon>
        <taxon>malvids</taxon>
        <taxon>Brassicales</taxon>
        <taxon>Brassicaceae</taxon>
        <taxon>Brassiceae</taxon>
        <taxon>Brassica</taxon>
    </lineage>
</organism>
<accession>A0ABQ7BVJ3</accession>
<dbReference type="Proteomes" id="UP000266723">
    <property type="component" value="Unassembled WGS sequence"/>
</dbReference>
<dbReference type="EMBL" id="QGKV02000832">
    <property type="protein sequence ID" value="KAF3543353.1"/>
    <property type="molecule type" value="Genomic_DNA"/>
</dbReference>
<reference evidence="1 2" key="1">
    <citation type="journal article" date="2020" name="BMC Genomics">
        <title>Intraspecific diversification of the crop wild relative Brassica cretica Lam. using demographic model selection.</title>
        <authorList>
            <person name="Kioukis A."/>
            <person name="Michalopoulou V.A."/>
            <person name="Briers L."/>
            <person name="Pirintsos S."/>
            <person name="Studholme D.J."/>
            <person name="Pavlidis P."/>
            <person name="Sarris P.F."/>
        </authorList>
    </citation>
    <scope>NUCLEOTIDE SEQUENCE [LARGE SCALE GENOMIC DNA]</scope>
    <source>
        <strain evidence="2">cv. PFS-1207/04</strain>
    </source>
</reference>
<gene>
    <name evidence="1" type="ORF">DY000_02007661</name>
</gene>
<evidence type="ECO:0000313" key="1">
    <source>
        <dbReference type="EMBL" id="KAF3543353.1"/>
    </source>
</evidence>
<sequence>MNVDRCKDVDIDRRSCVFNPLQSFTKTLKVELMSSLLLVDGQCNSESPPTPLYSFNLGGQSTNAKIHWEIDVITSPIKPLLCSFQSSIDPFYLLIYLFFGVEIWSRLHRMWAWWIVIDRCYQSVVDRCCQSVVDRCCQSVVDRCVMCFLLISTVASCSDSGIIDSSRDHLWLID</sequence>
<proteinExistence type="predicted"/>
<protein>
    <submittedName>
        <fullName evidence="1">Uncharacterized protein</fullName>
    </submittedName>
</protein>
<comment type="caution">
    <text evidence="1">The sequence shown here is derived from an EMBL/GenBank/DDBJ whole genome shotgun (WGS) entry which is preliminary data.</text>
</comment>
<keyword evidence="2" id="KW-1185">Reference proteome</keyword>
<name>A0ABQ7BVJ3_BRACR</name>
<evidence type="ECO:0000313" key="2">
    <source>
        <dbReference type="Proteomes" id="UP000266723"/>
    </source>
</evidence>